<feature type="region of interest" description="Disordered" evidence="1">
    <location>
        <begin position="160"/>
        <end position="182"/>
    </location>
</feature>
<keyword evidence="4" id="KW-1185">Reference proteome</keyword>
<dbReference type="InterPro" id="IPR018712">
    <property type="entry name" value="Tle1-like_cat"/>
</dbReference>
<dbReference type="PANTHER" id="PTHR33840">
    <property type="match status" value="1"/>
</dbReference>
<evidence type="ECO:0000256" key="1">
    <source>
        <dbReference type="SAM" id="MobiDB-lite"/>
    </source>
</evidence>
<dbReference type="InterPro" id="IPR029058">
    <property type="entry name" value="AB_hydrolase_fold"/>
</dbReference>
<comment type="caution">
    <text evidence="3">The sequence shown here is derived from an EMBL/GenBank/DDBJ whole genome shotgun (WGS) entry which is preliminary data.</text>
</comment>
<gene>
    <name evidence="3" type="ORF">CBER1_03180</name>
</gene>
<dbReference type="Proteomes" id="UP000237631">
    <property type="component" value="Unassembled WGS sequence"/>
</dbReference>
<dbReference type="PANTHER" id="PTHR33840:SF1">
    <property type="entry name" value="TLE1 PHOSPHOLIPASE DOMAIN-CONTAINING PROTEIN"/>
    <property type="match status" value="1"/>
</dbReference>
<proteinExistence type="predicted"/>
<reference evidence="4" key="1">
    <citation type="journal article" date="2017" name="bioRxiv">
        <title>Conservation of a gene cluster reveals novel cercosporin biosynthetic mechanisms and extends production to the genus Colletotrichum.</title>
        <authorList>
            <person name="de Jonge R."/>
            <person name="Ebert M.K."/>
            <person name="Huitt-Roehl C.R."/>
            <person name="Pal P."/>
            <person name="Suttle J.C."/>
            <person name="Spanner R.E."/>
            <person name="Neubauer J.D."/>
            <person name="Jurick W.M.II."/>
            <person name="Stott K.A."/>
            <person name="Secor G.A."/>
            <person name="Thomma B.P.H.J."/>
            <person name="Van de Peer Y."/>
            <person name="Townsend C.A."/>
            <person name="Bolton M.D."/>
        </authorList>
    </citation>
    <scope>NUCLEOTIDE SEQUENCE [LARGE SCALE GENOMIC DNA]</scope>
    <source>
        <strain evidence="4">CBS538.71</strain>
    </source>
</reference>
<sequence length="968" mass="108780">MASEQRRSNSRALSRVRDIRPGKRIVLCEDGTWLNSSSDSLKNSLAIPSNITRISRAIKPVSSDGIQQIVYYHWGVGAGGGITNKLLGISGEGLAQIVREGYTFIANNYQPGDEIFIFGFSRGAFSARSIAGLIGDVGVLTKDGLPYLAEIFRDTQHQHDPDYVPKHPDLPFPNKPPASSPEYREELARRRLTNPEVPVRVVGVWDTVGSLGTPKIGWLTRLGLQSATMKELSFYDTSLGNHIEYAFQALALDERRFAFPPTLWEKFEDNTTVLRQVWFPGAHSNVGGGYDDQQIATISLAWMMAQCQPFLDFDLDYVHEQYEDVEDYYEKTDQKSRRWSFGKIFSGMEGVYALGGSNTRTPGRYTAVNPTNGRQTDDPLMETHEYIHPSVRARYKLRGPGLNDRGDYDCRAMQDWKLVIETPEDGAAKRPNIFWKARDRPADGFVKVLPEAPLWQLETEILGYDRETEEYVMRPGAVKQGRRKSSRRTGSRAISPARSPRGGGSRAISPVRSPRERVVFEERVEERERDGRRMPSMSRGRRERDLEEVSSPGRRSSRHNKPRPVPTAAANRDIATVASEDDPIYIVSNSQFALLSQSRRAGARYAHETAASQVTKDVGIPIFICPIIMGAAIPKLGQALLECLTPQQACLYKQGVRDLESRSELLRPDELNTVRATMQRSFHGITVLETTIPALHTKAFVDLCWILHGRLPWAEDDDSIAIMSEILDIVPFCGISDCARAMICTTMRWPLIRAAFSISREPPRDAKAKNLLHVASCLYKDVADLRYFSMRIIRPILKSLPLSTPRPCLLSQQVLEEECGELLIIRIKKLKLIGGGIKEIVQSETKATSVCQNSCSYVCGRGPAFVRHLFEIKLWPLEVLEYQSPRDIVSKLQSFNLEHLSHLKPCSGRKGIDCKAMQMVSTSKLVKDIRALAKNIDDRYDIPCLACLCGVKIRPHTCWDEEGNAIEL</sequence>
<feature type="compositionally biased region" description="Basic residues" evidence="1">
    <location>
        <begin position="480"/>
        <end position="490"/>
    </location>
</feature>
<dbReference type="Pfam" id="PF09994">
    <property type="entry name" value="T6SS_Tle1-like_cat"/>
    <property type="match status" value="1"/>
</dbReference>
<evidence type="ECO:0000259" key="2">
    <source>
        <dbReference type="Pfam" id="PF09994"/>
    </source>
</evidence>
<evidence type="ECO:0000313" key="4">
    <source>
        <dbReference type="Proteomes" id="UP000237631"/>
    </source>
</evidence>
<name>A0A2S6CL98_9PEZI</name>
<dbReference type="EMBL" id="PNEN01000266">
    <property type="protein sequence ID" value="PPJ60481.1"/>
    <property type="molecule type" value="Genomic_DNA"/>
</dbReference>
<feature type="compositionally biased region" description="Basic and acidic residues" evidence="1">
    <location>
        <begin position="160"/>
        <end position="169"/>
    </location>
</feature>
<dbReference type="STRING" id="357750.A0A2S6CL98"/>
<dbReference type="OrthoDB" id="3057168at2759"/>
<feature type="domain" description="T6SS Phospholipase effector Tle1-like catalytic" evidence="2">
    <location>
        <begin position="23"/>
        <end position="306"/>
    </location>
</feature>
<dbReference type="SUPFAM" id="SSF53474">
    <property type="entry name" value="alpha/beta-Hydrolases"/>
    <property type="match status" value="1"/>
</dbReference>
<evidence type="ECO:0000313" key="3">
    <source>
        <dbReference type="EMBL" id="PPJ60481.1"/>
    </source>
</evidence>
<feature type="region of interest" description="Disordered" evidence="1">
    <location>
        <begin position="473"/>
        <end position="574"/>
    </location>
</feature>
<feature type="compositionally biased region" description="Pro residues" evidence="1">
    <location>
        <begin position="170"/>
        <end position="179"/>
    </location>
</feature>
<protein>
    <recommendedName>
        <fullName evidence="2">T6SS Phospholipase effector Tle1-like catalytic domain-containing protein</fullName>
    </recommendedName>
</protein>
<dbReference type="AlphaFoldDB" id="A0A2S6CL98"/>
<organism evidence="3 4">
    <name type="scientific">Cercospora berteroae</name>
    <dbReference type="NCBI Taxonomy" id="357750"/>
    <lineage>
        <taxon>Eukaryota</taxon>
        <taxon>Fungi</taxon>
        <taxon>Dikarya</taxon>
        <taxon>Ascomycota</taxon>
        <taxon>Pezizomycotina</taxon>
        <taxon>Dothideomycetes</taxon>
        <taxon>Dothideomycetidae</taxon>
        <taxon>Mycosphaerellales</taxon>
        <taxon>Mycosphaerellaceae</taxon>
        <taxon>Cercospora</taxon>
    </lineage>
</organism>
<accession>A0A2S6CL98</accession>
<feature type="compositionally biased region" description="Basic and acidic residues" evidence="1">
    <location>
        <begin position="513"/>
        <end position="533"/>
    </location>
</feature>